<dbReference type="OrthoDB" id="5511137at2"/>
<gene>
    <name evidence="2" type="ORF">PX52LOC_04462</name>
</gene>
<dbReference type="KEGG" id="lrs:PX52LOC_04462"/>
<feature type="domain" description="Winged helix-turn helix" evidence="1">
    <location>
        <begin position="93"/>
        <end position="145"/>
    </location>
</feature>
<accession>A0A5C1AGV2</accession>
<dbReference type="Pfam" id="PF13592">
    <property type="entry name" value="HTH_33"/>
    <property type="match status" value="1"/>
</dbReference>
<evidence type="ECO:0000313" key="3">
    <source>
        <dbReference type="Proteomes" id="UP000324974"/>
    </source>
</evidence>
<evidence type="ECO:0000313" key="2">
    <source>
        <dbReference type="EMBL" id="QEL17473.1"/>
    </source>
</evidence>
<dbReference type="Proteomes" id="UP000324974">
    <property type="component" value="Chromosome"/>
</dbReference>
<name>A0A5C1AGV2_9BACT</name>
<evidence type="ECO:0000259" key="1">
    <source>
        <dbReference type="Pfam" id="PF13592"/>
    </source>
</evidence>
<organism evidence="2 3">
    <name type="scientific">Limnoglobus roseus</name>
    <dbReference type="NCBI Taxonomy" id="2598579"/>
    <lineage>
        <taxon>Bacteria</taxon>
        <taxon>Pseudomonadati</taxon>
        <taxon>Planctomycetota</taxon>
        <taxon>Planctomycetia</taxon>
        <taxon>Gemmatales</taxon>
        <taxon>Gemmataceae</taxon>
        <taxon>Limnoglobus</taxon>
    </lineage>
</organism>
<reference evidence="3" key="1">
    <citation type="submission" date="2019-08" db="EMBL/GenBank/DDBJ databases">
        <title>Limnoglobus roseus gen. nov., sp. nov., a novel freshwater planctomycete with a giant genome from the family Gemmataceae.</title>
        <authorList>
            <person name="Kulichevskaya I.S."/>
            <person name="Naumoff D.G."/>
            <person name="Miroshnikov K."/>
            <person name="Ivanova A."/>
            <person name="Philippov D.A."/>
            <person name="Hakobyan A."/>
            <person name="Rijpstra I.C."/>
            <person name="Sinninghe Damste J.S."/>
            <person name="Liesack W."/>
            <person name="Dedysh S.N."/>
        </authorList>
    </citation>
    <scope>NUCLEOTIDE SEQUENCE [LARGE SCALE GENOMIC DNA]</scope>
    <source>
        <strain evidence="3">PX52</strain>
    </source>
</reference>
<dbReference type="RefSeq" id="WP_149112076.1">
    <property type="nucleotide sequence ID" value="NZ_CP042425.1"/>
</dbReference>
<proteinExistence type="predicted"/>
<dbReference type="EMBL" id="CP042425">
    <property type="protein sequence ID" value="QEL17473.1"/>
    <property type="molecule type" value="Genomic_DNA"/>
</dbReference>
<protein>
    <submittedName>
        <fullName evidence="2">Helix-turn-helix domain-containing protein</fullName>
    </submittedName>
</protein>
<dbReference type="InterPro" id="IPR025959">
    <property type="entry name" value="Winged_HTH_dom"/>
</dbReference>
<dbReference type="SUPFAM" id="SSF46689">
    <property type="entry name" value="Homeodomain-like"/>
    <property type="match status" value="1"/>
</dbReference>
<sequence length="201" mass="22546">MSTMEPARTAADKEARRLAVDKVAARRSQQDVADFLSIHPVTVNTWVRAYCAAGADRPAGTPHPGRMPFLTPSQEKKILAWLNEKPTRHGFPTDLWTACRAAELIRRKFGVAYYPNYLRKWMTRRNLTPQKPAKRARERTPAVIDRGRTEAWPAVQKTADKLAHVVWIDASGLFLKPSFAGLGLRRGGCRSSTPGVGNWTR</sequence>
<dbReference type="InterPro" id="IPR009057">
    <property type="entry name" value="Homeodomain-like_sf"/>
</dbReference>
<dbReference type="AlphaFoldDB" id="A0A5C1AGV2"/>
<keyword evidence="3" id="KW-1185">Reference proteome</keyword>